<reference evidence="2" key="1">
    <citation type="submission" date="2016-10" db="EMBL/GenBank/DDBJ databases">
        <authorList>
            <person name="Varghese N."/>
            <person name="Submissions S."/>
        </authorList>
    </citation>
    <scope>NUCLEOTIDE SEQUENCE [LARGE SCALE GENOMIC DNA]</scope>
    <source>
        <strain evidence="2">NLAE-zl-G277</strain>
    </source>
</reference>
<dbReference type="SUPFAM" id="SSF56281">
    <property type="entry name" value="Metallo-hydrolase/oxidoreductase"/>
    <property type="match status" value="1"/>
</dbReference>
<evidence type="ECO:0008006" key="3">
    <source>
        <dbReference type="Google" id="ProtNLM"/>
    </source>
</evidence>
<gene>
    <name evidence="1" type="ORF">SAMN05216313_11068</name>
</gene>
<accession>A0A1I0G196</accession>
<dbReference type="Gene3D" id="3.60.15.10">
    <property type="entry name" value="Ribonuclease Z/Hydroxyacylglutathione hydrolase-like"/>
    <property type="match status" value="1"/>
</dbReference>
<dbReference type="PANTHER" id="PTHR43546:SF3">
    <property type="entry name" value="UPF0173 METAL-DEPENDENT HYDROLASE MJ1163"/>
    <property type="match status" value="1"/>
</dbReference>
<dbReference type="GeneID" id="93279875"/>
<dbReference type="InterPro" id="IPR050114">
    <property type="entry name" value="UPF0173_UPF0282_UlaG_hydrolase"/>
</dbReference>
<protein>
    <recommendedName>
        <fullName evidence="3">MBL fold metallo-hydrolase</fullName>
    </recommendedName>
</protein>
<dbReference type="CDD" id="cd06262">
    <property type="entry name" value="metallo-hydrolase-like_MBL-fold"/>
    <property type="match status" value="1"/>
</dbReference>
<evidence type="ECO:0000313" key="2">
    <source>
        <dbReference type="Proteomes" id="UP000198508"/>
    </source>
</evidence>
<proteinExistence type="predicted"/>
<dbReference type="PANTHER" id="PTHR43546">
    <property type="entry name" value="UPF0173 METAL-DEPENDENT HYDROLASE MJ1163-RELATED"/>
    <property type="match status" value="1"/>
</dbReference>
<keyword evidence="2" id="KW-1185">Reference proteome</keyword>
<dbReference type="EMBL" id="FOIM01000010">
    <property type="protein sequence ID" value="SET64599.1"/>
    <property type="molecule type" value="Genomic_DNA"/>
</dbReference>
<evidence type="ECO:0000313" key="1">
    <source>
        <dbReference type="EMBL" id="SET64599.1"/>
    </source>
</evidence>
<dbReference type="AlphaFoldDB" id="A0A1I0G196"/>
<dbReference type="RefSeq" id="WP_092363494.1">
    <property type="nucleotide sequence ID" value="NZ_FOIM01000010.1"/>
</dbReference>
<sequence>MERKQKAVFPTPYKEREESECLWFRYIYCQCYELKLPDGTTIVTDPFISGAVDDFTVDELTGADYIILNHTHFDHDMDVRRIWDCFHGRVICQKEVAMEVARFFDIPYSSIYAVGEECTYYLPEFTLQTFHGLHDNRKAREGTDKRPSQQDDITLRRFQIEGHHLLDQMGAVFMMNWVMTTRQNFKIAFNAGQDFEEHARHLDLVKPNIMIRHRIRSYSPQEYADQCERTGVQYILPWHHSNALVTGEDLNEYMEQVNQILEERHSPARAFNPEPYRWYKLYLGIE</sequence>
<dbReference type="STRING" id="460384.SAMN05216313_11068"/>
<name>A0A1I0G196_9FIRM</name>
<organism evidence="1 2">
    <name type="scientific">Enterocloster lavalensis</name>
    <dbReference type="NCBI Taxonomy" id="460384"/>
    <lineage>
        <taxon>Bacteria</taxon>
        <taxon>Bacillati</taxon>
        <taxon>Bacillota</taxon>
        <taxon>Clostridia</taxon>
        <taxon>Lachnospirales</taxon>
        <taxon>Lachnospiraceae</taxon>
        <taxon>Enterocloster</taxon>
    </lineage>
</organism>
<dbReference type="InterPro" id="IPR036866">
    <property type="entry name" value="RibonucZ/Hydroxyglut_hydro"/>
</dbReference>
<dbReference type="Proteomes" id="UP000198508">
    <property type="component" value="Unassembled WGS sequence"/>
</dbReference>